<dbReference type="InterPro" id="IPR001347">
    <property type="entry name" value="SIS_dom"/>
</dbReference>
<dbReference type="AlphaFoldDB" id="A0A0C1Q4B7"/>
<evidence type="ECO:0000313" key="7">
    <source>
        <dbReference type="Proteomes" id="UP000676478"/>
    </source>
</evidence>
<protein>
    <submittedName>
        <fullName evidence="3">6-phospho-3-hexuloisomerase</fullName>
    </submittedName>
</protein>
<dbReference type="GeneID" id="56992253"/>
<evidence type="ECO:0000313" key="5">
    <source>
        <dbReference type="EMBL" id="TOZ03107.1"/>
    </source>
</evidence>
<dbReference type="PROSITE" id="PS51464">
    <property type="entry name" value="SIS"/>
    <property type="match status" value="1"/>
</dbReference>
<dbReference type="SUPFAM" id="SSF53697">
    <property type="entry name" value="SIS domain"/>
    <property type="match status" value="1"/>
</dbReference>
<gene>
    <name evidence="3" type="primary">hxlB</name>
    <name evidence="4" type="ORF">CNR29_02485</name>
    <name evidence="5" type="ORF">DIS17_09665</name>
    <name evidence="3" type="ORF">JK167_09105</name>
</gene>
<proteinExistence type="inferred from homology"/>
<dbReference type="InterPro" id="IPR046348">
    <property type="entry name" value="SIS_dom_sf"/>
</dbReference>
<reference evidence="4 6" key="1">
    <citation type="submission" date="2017-09" db="EMBL/GenBank/DDBJ databases">
        <title>Genome sequence of Lactobacillus brevis D7.</title>
        <authorList>
            <person name="Kwon M.-S."/>
            <person name="Lim S.K."/>
            <person name="Choi H.-J."/>
        </authorList>
    </citation>
    <scope>NUCLEOTIDE SEQUENCE [LARGE SCALE GENOMIC DNA]</scope>
    <source>
        <strain evidence="4 6">D7</strain>
    </source>
</reference>
<keyword evidence="4" id="KW-0413">Isomerase</keyword>
<evidence type="ECO:0000256" key="1">
    <source>
        <dbReference type="ARBA" id="ARBA00009235"/>
    </source>
</evidence>
<dbReference type="Proteomes" id="UP000676478">
    <property type="component" value="Unassembled WGS sequence"/>
</dbReference>
<dbReference type="GO" id="GO:0016853">
    <property type="term" value="F:isomerase activity"/>
    <property type="evidence" value="ECO:0007669"/>
    <property type="project" value="UniProtKB-KW"/>
</dbReference>
<dbReference type="EMBL" id="JAERKF010000010">
    <property type="protein sequence ID" value="MBS1010986.1"/>
    <property type="molecule type" value="Genomic_DNA"/>
</dbReference>
<evidence type="ECO:0000259" key="2">
    <source>
        <dbReference type="PROSITE" id="PS51464"/>
    </source>
</evidence>
<sequence length="180" mass="18920">MTLIDQVTQEVNEVMGMIDESQLDQAEKLIQKDRRIFVLGAGRSGLMAKGFAMRLMHIGYTVFVIGETITPSIQAGDVLLAVSGSGKTASILELAEKAAASGVTVIAVTSHADSPLGKVGQAVIVVPGATKTGDGVKSIQLLSTLFDQSVHLTLDVLCLKLSRRDKVSNDAAAATHSNME</sequence>
<dbReference type="PANTHER" id="PTHR43443">
    <property type="entry name" value="3-HEXULOSE-6-PHOSPHATE ISOMERASE"/>
    <property type="match status" value="1"/>
</dbReference>
<dbReference type="Pfam" id="PF01380">
    <property type="entry name" value="SIS"/>
    <property type="match status" value="1"/>
</dbReference>
<comment type="caution">
    <text evidence="3">The sequence shown here is derived from an EMBL/GenBank/DDBJ whole genome shotgun (WGS) entry which is preliminary data.</text>
</comment>
<dbReference type="RefSeq" id="WP_021740890.1">
    <property type="nucleotide sequence ID" value="NZ_BEWS01000010.1"/>
</dbReference>
<feature type="domain" description="SIS" evidence="2">
    <location>
        <begin position="26"/>
        <end position="167"/>
    </location>
</feature>
<evidence type="ECO:0000313" key="4">
    <source>
        <dbReference type="EMBL" id="PBQ22943.1"/>
    </source>
</evidence>
<dbReference type="Gene3D" id="3.40.50.10490">
    <property type="entry name" value="Glucose-6-phosphate isomerase like protein, domain 1"/>
    <property type="match status" value="1"/>
</dbReference>
<reference evidence="3" key="4">
    <citation type="submission" date="2022-09" db="EMBL/GenBank/DDBJ databases">
        <title>Genome-inferred correspondence between phylogeny and metabolic traits in the wild Drosophila gut microbiome.</title>
        <authorList>
            <person name="Bueno E."/>
            <person name="Blow F."/>
            <person name="Douglas A.E."/>
        </authorList>
    </citation>
    <scope>NUCLEOTIDE SEQUENCE</scope>
    <source>
        <strain evidence="3">Dm-2019-70</strain>
    </source>
</reference>
<dbReference type="Proteomes" id="UP000785759">
    <property type="component" value="Unassembled WGS sequence"/>
</dbReference>
<dbReference type="EMBL" id="NVYO01000001">
    <property type="protein sequence ID" value="PBQ22943.1"/>
    <property type="molecule type" value="Genomic_DNA"/>
</dbReference>
<evidence type="ECO:0000313" key="6">
    <source>
        <dbReference type="Proteomes" id="UP000217918"/>
    </source>
</evidence>
<comment type="similarity">
    <text evidence="1">Belongs to the SIS family. PHI subfamily.</text>
</comment>
<dbReference type="InterPro" id="IPR017552">
    <property type="entry name" value="PHI/rmpB"/>
</dbReference>
<dbReference type="EMBL" id="QFDK01000010">
    <property type="protein sequence ID" value="TOZ03107.1"/>
    <property type="molecule type" value="Genomic_DNA"/>
</dbReference>
<evidence type="ECO:0000313" key="3">
    <source>
        <dbReference type="EMBL" id="MBS1010986.1"/>
    </source>
</evidence>
<dbReference type="Proteomes" id="UP000217918">
    <property type="component" value="Unassembled WGS sequence"/>
</dbReference>
<reference evidence="3" key="3">
    <citation type="submission" date="2020-12" db="EMBL/GenBank/DDBJ databases">
        <authorList>
            <person name="Mcmullen J.G."/>
        </authorList>
    </citation>
    <scope>NUCLEOTIDE SEQUENCE</scope>
    <source>
        <strain evidence="3">Dm-2019-70</strain>
    </source>
</reference>
<organism evidence="3 7">
    <name type="scientific">Levilactobacillus brevis</name>
    <name type="common">Lactobacillus brevis</name>
    <dbReference type="NCBI Taxonomy" id="1580"/>
    <lineage>
        <taxon>Bacteria</taxon>
        <taxon>Bacillati</taxon>
        <taxon>Bacillota</taxon>
        <taxon>Bacilli</taxon>
        <taxon>Lactobacillales</taxon>
        <taxon>Lactobacillaceae</taxon>
        <taxon>Levilactobacillus</taxon>
    </lineage>
</organism>
<reference evidence="5" key="2">
    <citation type="submission" date="2018-05" db="EMBL/GenBank/DDBJ databases">
        <title>Genome Comparison of Lactic Acid Bacteria Isolated from non-Wheat Sourdough.</title>
        <authorList>
            <person name="Rice T."/>
            <person name="Axel C."/>
            <person name="Lynch K.M."/>
            <person name="Benz C."/>
            <person name="Arendt E.K."/>
            <person name="Coffey A."/>
        </authorList>
    </citation>
    <scope>NUCLEOTIDE SEQUENCE</scope>
    <source>
        <strain evidence="5">TR055</strain>
    </source>
</reference>
<dbReference type="NCBIfam" id="TIGR03127">
    <property type="entry name" value="RuMP_HxlB"/>
    <property type="match status" value="1"/>
</dbReference>
<dbReference type="GO" id="GO:1901135">
    <property type="term" value="P:carbohydrate derivative metabolic process"/>
    <property type="evidence" value="ECO:0007669"/>
    <property type="project" value="InterPro"/>
</dbReference>
<dbReference type="GO" id="GO:0097367">
    <property type="term" value="F:carbohydrate derivative binding"/>
    <property type="evidence" value="ECO:0007669"/>
    <property type="project" value="InterPro"/>
</dbReference>
<name>A0A0C1Q4B7_LEVBR</name>
<dbReference type="PANTHER" id="PTHR43443:SF1">
    <property type="entry name" value="3-HEXULOSE-6-PHOSPHATE ISOMERASE"/>
    <property type="match status" value="1"/>
</dbReference>
<dbReference type="OrthoDB" id="9797832at2"/>
<dbReference type="CDD" id="cd05005">
    <property type="entry name" value="SIS_PHI"/>
    <property type="match status" value="1"/>
</dbReference>
<accession>A0A0C1Q4B7</accession>